<keyword evidence="8" id="KW-1185">Reference proteome</keyword>
<dbReference type="GO" id="GO:0006189">
    <property type="term" value="P:'de novo' IMP biosynthetic process"/>
    <property type="evidence" value="ECO:0007669"/>
    <property type="project" value="UniProtKB-UniRule"/>
</dbReference>
<dbReference type="InterPro" id="IPR024694">
    <property type="entry name" value="PurE_prokaryotes"/>
</dbReference>
<evidence type="ECO:0000256" key="3">
    <source>
        <dbReference type="HAMAP-Rule" id="MF_01929"/>
    </source>
</evidence>
<name>A0A1B3XIN3_9BACI</name>
<dbReference type="PIRSF" id="PIRSF001338">
    <property type="entry name" value="AIR_carboxylase"/>
    <property type="match status" value="1"/>
</dbReference>
<feature type="binding site" evidence="3 5">
    <location>
        <position position="14"/>
    </location>
    <ligand>
        <name>substrate</name>
    </ligand>
</feature>
<keyword evidence="2 3" id="KW-0413">Isomerase</keyword>
<dbReference type="PANTHER" id="PTHR23046:SF2">
    <property type="entry name" value="PHOSPHORIBOSYLAMINOIMIDAZOLE CARBOXYLASE"/>
    <property type="match status" value="1"/>
</dbReference>
<dbReference type="EC" id="5.4.99.18" evidence="3 4"/>
<evidence type="ECO:0000256" key="4">
    <source>
        <dbReference type="PIRNR" id="PIRNR001338"/>
    </source>
</evidence>
<dbReference type="HAMAP" id="MF_01929">
    <property type="entry name" value="PurE_classI"/>
    <property type="match status" value="1"/>
</dbReference>
<dbReference type="PANTHER" id="PTHR23046">
    <property type="entry name" value="PHOSPHORIBOSYLAMINOIMIDAZOLE CARBOXYLASE CATALYTIC SUBUNIT"/>
    <property type="match status" value="1"/>
</dbReference>
<dbReference type="InterPro" id="IPR033747">
    <property type="entry name" value="PurE_ClassI"/>
</dbReference>
<dbReference type="RefSeq" id="WP_064462246.1">
    <property type="nucleotide sequence ID" value="NZ_CP017080.1"/>
</dbReference>
<dbReference type="InterPro" id="IPR000031">
    <property type="entry name" value="PurE_dom"/>
</dbReference>
<dbReference type="SMART" id="SM01001">
    <property type="entry name" value="AIRC"/>
    <property type="match status" value="1"/>
</dbReference>
<feature type="binding site" evidence="3 5">
    <location>
        <position position="41"/>
    </location>
    <ligand>
        <name>substrate</name>
    </ligand>
</feature>
<protein>
    <recommendedName>
        <fullName evidence="3 4">N5-carboxyaminoimidazole ribonucleotide mutase</fullName>
        <shortName evidence="3 4">N5-CAIR mutase</shortName>
        <ecNumber evidence="3 4">5.4.99.18</ecNumber>
    </recommendedName>
    <alternativeName>
        <fullName evidence="3">5-(carboxyamino)imidazole ribonucleotide mutase</fullName>
    </alternativeName>
</protein>
<comment type="catalytic activity">
    <reaction evidence="3 4">
        <text>5-carboxyamino-1-(5-phospho-D-ribosyl)imidazole + H(+) = 5-amino-1-(5-phospho-D-ribosyl)imidazole-4-carboxylate</text>
        <dbReference type="Rhea" id="RHEA:13193"/>
        <dbReference type="ChEBI" id="CHEBI:15378"/>
        <dbReference type="ChEBI" id="CHEBI:58730"/>
        <dbReference type="ChEBI" id="CHEBI:77657"/>
        <dbReference type="EC" id="5.4.99.18"/>
    </reaction>
</comment>
<feature type="domain" description="PurE" evidence="6">
    <location>
        <begin position="3"/>
        <end position="154"/>
    </location>
</feature>
<dbReference type="Proteomes" id="UP000077926">
    <property type="component" value="Chromosome"/>
</dbReference>
<reference evidence="7 8" key="1">
    <citation type="submission" date="2016-08" db="EMBL/GenBank/DDBJ databases">
        <title>Complete genome sequence of Bacillus muralis G25-68, a strain with toxicity to nematodes.</title>
        <authorList>
            <person name="Zheng Z."/>
        </authorList>
    </citation>
    <scope>NUCLEOTIDE SEQUENCE [LARGE SCALE GENOMIC DNA]</scope>
    <source>
        <strain evidence="7 8">G25-68</strain>
    </source>
</reference>
<dbReference type="Pfam" id="PF00731">
    <property type="entry name" value="AIRC"/>
    <property type="match status" value="1"/>
</dbReference>
<dbReference type="AlphaFoldDB" id="A0A1B3XIN3"/>
<evidence type="ECO:0000259" key="6">
    <source>
        <dbReference type="SMART" id="SM01001"/>
    </source>
</evidence>
<dbReference type="GO" id="GO:0034023">
    <property type="term" value="F:5-(carboxyamino)imidazole ribonucleotide mutase activity"/>
    <property type="evidence" value="ECO:0007669"/>
    <property type="project" value="UniProtKB-UniRule"/>
</dbReference>
<dbReference type="SUPFAM" id="SSF52255">
    <property type="entry name" value="N5-CAIR mutase (phosphoribosylaminoimidazole carboxylase, PurE)"/>
    <property type="match status" value="1"/>
</dbReference>
<keyword evidence="1 3" id="KW-0658">Purine biosynthesis</keyword>
<dbReference type="KEGG" id="bmur:ABE28_001885"/>
<evidence type="ECO:0000256" key="5">
    <source>
        <dbReference type="PIRSR" id="PIRSR001338-1"/>
    </source>
</evidence>
<proteinExistence type="inferred from homology"/>
<comment type="function">
    <text evidence="3 4">Catalyzes the conversion of N5-carboxyaminoimidazole ribonucleotide (N5-CAIR) to 4-carboxy-5-aminoimidazole ribonucleotide (CAIR).</text>
</comment>
<dbReference type="EMBL" id="CP017080">
    <property type="protein sequence ID" value="AOH53085.1"/>
    <property type="molecule type" value="Genomic_DNA"/>
</dbReference>
<sequence>MKPQVGVIMGSASDWETMKYACESLEQLEISYEKRVVSAHRTPDLLFEYAGSAKDRGIKVIIAGAGGAAHLPGMTAAKTIVPVIGVPIQSKALNGMDSLLSIVQMPGGIPVATVAIGKAGAVNAGLFAAQMLAAFDPEIAGRLEALRDETREKVLRSSEQLK</sequence>
<dbReference type="OrthoDB" id="9791908at2"/>
<evidence type="ECO:0000256" key="1">
    <source>
        <dbReference type="ARBA" id="ARBA00022755"/>
    </source>
</evidence>
<evidence type="ECO:0000313" key="7">
    <source>
        <dbReference type="EMBL" id="AOH53085.1"/>
    </source>
</evidence>
<dbReference type="STRING" id="264697.ABE28_001885"/>
<dbReference type="NCBIfam" id="TIGR01162">
    <property type="entry name" value="purE"/>
    <property type="match status" value="1"/>
</dbReference>
<comment type="pathway">
    <text evidence="3 4">Purine metabolism; IMP biosynthesis via de novo pathway; 5-amino-1-(5-phospho-D-ribosyl)imidazole-4-carboxylate from 5-amino-1-(5-phospho-D-ribosyl)imidazole (N5-CAIR route): step 2/2.</text>
</comment>
<evidence type="ECO:0000256" key="2">
    <source>
        <dbReference type="ARBA" id="ARBA00023235"/>
    </source>
</evidence>
<dbReference type="Gene3D" id="3.40.50.1970">
    <property type="match status" value="1"/>
</dbReference>
<accession>A0A1B3XIN3</accession>
<gene>
    <name evidence="3" type="primary">purE</name>
    <name evidence="7" type="ORF">ABE28_001885</name>
</gene>
<organism evidence="7 8">
    <name type="scientific">Peribacillus muralis</name>
    <dbReference type="NCBI Taxonomy" id="264697"/>
    <lineage>
        <taxon>Bacteria</taxon>
        <taxon>Bacillati</taxon>
        <taxon>Bacillota</taxon>
        <taxon>Bacilli</taxon>
        <taxon>Bacillales</taxon>
        <taxon>Bacillaceae</taxon>
        <taxon>Peribacillus</taxon>
    </lineage>
</organism>
<dbReference type="UniPathway" id="UPA00074">
    <property type="reaction ID" value="UER00943"/>
</dbReference>
<evidence type="ECO:0000313" key="8">
    <source>
        <dbReference type="Proteomes" id="UP000077926"/>
    </source>
</evidence>
<feature type="binding site" evidence="3 5">
    <location>
        <position position="11"/>
    </location>
    <ligand>
        <name>substrate</name>
    </ligand>
</feature>
<comment type="similarity">
    <text evidence="3">Belongs to the AIR carboxylase family. Class I subfamily.</text>
</comment>